<keyword evidence="3" id="KW-1185">Reference proteome</keyword>
<accession>A0A5C6LNK2</accession>
<dbReference type="EMBL" id="VOHS01000075">
    <property type="protein sequence ID" value="TWV91268.1"/>
    <property type="molecule type" value="Genomic_DNA"/>
</dbReference>
<sequence length="97" mass="10604">MICTSYNLLAQEKEQGTLPLLIIQKGGIADLLLLRLLIRYAIILGCVLLITLLSILLNRTVSLADTLSWLVISAAYLAVWTGIIWLLLALDKGLLSA</sequence>
<evidence type="ECO:0000313" key="2">
    <source>
        <dbReference type="EMBL" id="TWV91268.1"/>
    </source>
</evidence>
<feature type="transmembrane region" description="Helical" evidence="1">
    <location>
        <begin position="37"/>
        <end position="57"/>
    </location>
</feature>
<keyword evidence="1" id="KW-0812">Transmembrane</keyword>
<keyword evidence="1" id="KW-0472">Membrane</keyword>
<dbReference type="Proteomes" id="UP000318815">
    <property type="component" value="Unassembled WGS sequence"/>
</dbReference>
<name>A0A5C6LNK2_9BACT</name>
<protein>
    <submittedName>
        <fullName evidence="2">Uncharacterized protein</fullName>
    </submittedName>
</protein>
<dbReference type="AlphaFoldDB" id="A0A5C6LNK2"/>
<evidence type="ECO:0000256" key="1">
    <source>
        <dbReference type="SAM" id="Phobius"/>
    </source>
</evidence>
<organism evidence="2 3">
    <name type="scientific">Chitinophaga pinensis</name>
    <dbReference type="NCBI Taxonomy" id="79329"/>
    <lineage>
        <taxon>Bacteria</taxon>
        <taxon>Pseudomonadati</taxon>
        <taxon>Bacteroidota</taxon>
        <taxon>Chitinophagia</taxon>
        <taxon>Chitinophagales</taxon>
        <taxon>Chitinophagaceae</taxon>
        <taxon>Chitinophaga</taxon>
    </lineage>
</organism>
<dbReference type="RefSeq" id="WP_146308302.1">
    <property type="nucleotide sequence ID" value="NZ_VOHS01000075.1"/>
</dbReference>
<proteinExistence type="predicted"/>
<evidence type="ECO:0000313" key="3">
    <source>
        <dbReference type="Proteomes" id="UP000318815"/>
    </source>
</evidence>
<feature type="transmembrane region" description="Helical" evidence="1">
    <location>
        <begin position="69"/>
        <end position="90"/>
    </location>
</feature>
<comment type="caution">
    <text evidence="2">The sequence shown here is derived from an EMBL/GenBank/DDBJ whole genome shotgun (WGS) entry which is preliminary data.</text>
</comment>
<gene>
    <name evidence="2" type="ORF">FEF09_28900</name>
</gene>
<keyword evidence="1" id="KW-1133">Transmembrane helix</keyword>
<reference evidence="2 3" key="1">
    <citation type="submission" date="2019-08" db="EMBL/GenBank/DDBJ databases">
        <title>Whole genome sequencing of chitin degrading bacteria Chitinophaga pinensis YS16.</title>
        <authorList>
            <person name="Singh R.P."/>
            <person name="Manchanda G."/>
            <person name="Maurya I.K."/>
            <person name="Joshi N.K."/>
            <person name="Srivastava A.K."/>
        </authorList>
    </citation>
    <scope>NUCLEOTIDE SEQUENCE [LARGE SCALE GENOMIC DNA]</scope>
    <source>
        <strain evidence="2 3">YS-16</strain>
    </source>
</reference>